<protein>
    <recommendedName>
        <fullName evidence="1">Serine aminopeptidase S33 domain-containing protein</fullName>
    </recommendedName>
</protein>
<dbReference type="EMBL" id="CM035421">
    <property type="protein sequence ID" value="KAH7387748.1"/>
    <property type="molecule type" value="Genomic_DNA"/>
</dbReference>
<dbReference type="PANTHER" id="PTHR11614">
    <property type="entry name" value="PHOSPHOLIPASE-RELATED"/>
    <property type="match status" value="1"/>
</dbReference>
<dbReference type="InterPro" id="IPR022742">
    <property type="entry name" value="Hydrolase_4"/>
</dbReference>
<dbReference type="PRINTS" id="PR00111">
    <property type="entry name" value="ABHYDROLASE"/>
</dbReference>
<evidence type="ECO:0000313" key="3">
    <source>
        <dbReference type="Proteomes" id="UP000825935"/>
    </source>
</evidence>
<dbReference type="InterPro" id="IPR000073">
    <property type="entry name" value="AB_hydrolase_1"/>
</dbReference>
<sequence>MERESIAAASNPQNFWGDIPEAEWYAASGVRNTKSFFDTPHGRLFTQAWYPAGDTVSPRGVVFFTHGYASDISWMFQTIPIVFAQWGYAAFAADLLGHGQSDGLPGYIEDVEITASAALCFYKAVRDRPEHAHLKKFLFGESMGGGLTFLMLLQDPLGWDGAIFSAPFFVLDEAVAPSRLRLFGYSLLLGYAEKWPVMPRNNVQGNVFHDPQKAKIILMNPRRYKLPARVGTMRQLARMLDIFKKRCAEVSVPFLVLHGTADTCTSQVGSQMLYDKAKSSDKTIKLYDGCYHSLLQAELPENRERILEDVRTWIDSRTSPHQ</sequence>
<proteinExistence type="predicted"/>
<comment type="caution">
    <text evidence="2">The sequence shown here is derived from an EMBL/GenBank/DDBJ whole genome shotgun (WGS) entry which is preliminary data.</text>
</comment>
<dbReference type="SUPFAM" id="SSF53474">
    <property type="entry name" value="alpha/beta-Hydrolases"/>
    <property type="match status" value="1"/>
</dbReference>
<organism evidence="2 3">
    <name type="scientific">Ceratopteris richardii</name>
    <name type="common">Triangle waterfern</name>
    <dbReference type="NCBI Taxonomy" id="49495"/>
    <lineage>
        <taxon>Eukaryota</taxon>
        <taxon>Viridiplantae</taxon>
        <taxon>Streptophyta</taxon>
        <taxon>Embryophyta</taxon>
        <taxon>Tracheophyta</taxon>
        <taxon>Polypodiopsida</taxon>
        <taxon>Polypodiidae</taxon>
        <taxon>Polypodiales</taxon>
        <taxon>Pteridineae</taxon>
        <taxon>Pteridaceae</taxon>
        <taxon>Parkerioideae</taxon>
        <taxon>Ceratopteris</taxon>
    </lineage>
</organism>
<gene>
    <name evidence="2" type="ORF">KP509_16G039100</name>
</gene>
<dbReference type="InterPro" id="IPR029058">
    <property type="entry name" value="AB_hydrolase_fold"/>
</dbReference>
<keyword evidence="3" id="KW-1185">Reference proteome</keyword>
<reference evidence="2" key="1">
    <citation type="submission" date="2021-08" db="EMBL/GenBank/DDBJ databases">
        <title>WGS assembly of Ceratopteris richardii.</title>
        <authorList>
            <person name="Marchant D.B."/>
            <person name="Chen G."/>
            <person name="Jenkins J."/>
            <person name="Shu S."/>
            <person name="Leebens-Mack J."/>
            <person name="Grimwood J."/>
            <person name="Schmutz J."/>
            <person name="Soltis P."/>
            <person name="Soltis D."/>
            <person name="Chen Z.-H."/>
        </authorList>
    </citation>
    <scope>NUCLEOTIDE SEQUENCE</scope>
    <source>
        <strain evidence="2">Whitten #5841</strain>
        <tissue evidence="2">Leaf</tissue>
    </source>
</reference>
<dbReference type="AlphaFoldDB" id="A0A8T2T044"/>
<evidence type="ECO:0000259" key="1">
    <source>
        <dbReference type="Pfam" id="PF12146"/>
    </source>
</evidence>
<dbReference type="OrthoDB" id="2498029at2759"/>
<feature type="domain" description="Serine aminopeptidase S33" evidence="1">
    <location>
        <begin position="57"/>
        <end position="295"/>
    </location>
</feature>
<name>A0A8T2T044_CERRI</name>
<dbReference type="InterPro" id="IPR051044">
    <property type="entry name" value="MAG_DAG_Lipase"/>
</dbReference>
<dbReference type="Gene3D" id="3.40.50.1820">
    <property type="entry name" value="alpha/beta hydrolase"/>
    <property type="match status" value="1"/>
</dbReference>
<dbReference type="Proteomes" id="UP000825935">
    <property type="component" value="Chromosome 16"/>
</dbReference>
<dbReference type="OMA" id="DGHGRIH"/>
<accession>A0A8T2T044</accession>
<evidence type="ECO:0000313" key="2">
    <source>
        <dbReference type="EMBL" id="KAH7387748.1"/>
    </source>
</evidence>
<dbReference type="Pfam" id="PF12146">
    <property type="entry name" value="Hydrolase_4"/>
    <property type="match status" value="1"/>
</dbReference>